<dbReference type="InterPro" id="IPR011604">
    <property type="entry name" value="PDDEXK-like_dom_sf"/>
</dbReference>
<keyword evidence="16" id="KW-1185">Reference proteome</keyword>
<evidence type="ECO:0000313" key="15">
    <source>
        <dbReference type="EMBL" id="TGE38108.1"/>
    </source>
</evidence>
<keyword evidence="7 13" id="KW-0378">Hydrolase</keyword>
<accession>A0A4Z0R5M3</accession>
<dbReference type="OrthoDB" id="9781776at2"/>
<keyword evidence="12 13" id="KW-0464">Manganese</keyword>
<evidence type="ECO:0000256" key="9">
    <source>
        <dbReference type="ARBA" id="ARBA00023004"/>
    </source>
</evidence>
<dbReference type="Gene3D" id="3.90.320.10">
    <property type="match status" value="1"/>
</dbReference>
<dbReference type="InterPro" id="IPR051827">
    <property type="entry name" value="Cas4_exonuclease"/>
</dbReference>
<evidence type="ECO:0000256" key="7">
    <source>
        <dbReference type="ARBA" id="ARBA00022801"/>
    </source>
</evidence>
<evidence type="ECO:0000256" key="12">
    <source>
        <dbReference type="ARBA" id="ARBA00023211"/>
    </source>
</evidence>
<protein>
    <recommendedName>
        <fullName evidence="4 13">CRISPR-associated exonuclease Cas4</fullName>
        <ecNumber evidence="3 13">3.1.12.1</ecNumber>
    </recommendedName>
</protein>
<dbReference type="GO" id="GO:0046872">
    <property type="term" value="F:metal ion binding"/>
    <property type="evidence" value="ECO:0007669"/>
    <property type="project" value="UniProtKB-KW"/>
</dbReference>
<evidence type="ECO:0000256" key="5">
    <source>
        <dbReference type="ARBA" id="ARBA00022722"/>
    </source>
</evidence>
<dbReference type="InterPro" id="IPR022765">
    <property type="entry name" value="Dna2/Cas4_DUF83"/>
</dbReference>
<comment type="cofactor">
    <cofactor evidence="13">
        <name>iron-sulfur cluster</name>
        <dbReference type="ChEBI" id="CHEBI:30408"/>
    </cofactor>
</comment>
<name>A0A4Z0R5M3_9FIRM</name>
<evidence type="ECO:0000256" key="4">
    <source>
        <dbReference type="ARBA" id="ARBA00020049"/>
    </source>
</evidence>
<evidence type="ECO:0000256" key="6">
    <source>
        <dbReference type="ARBA" id="ARBA00022723"/>
    </source>
</evidence>
<dbReference type="GO" id="GO:0004527">
    <property type="term" value="F:exonuclease activity"/>
    <property type="evidence" value="ECO:0007669"/>
    <property type="project" value="UniProtKB-KW"/>
</dbReference>
<comment type="cofactor">
    <cofactor evidence="13">
        <name>Mg(2+)</name>
        <dbReference type="ChEBI" id="CHEBI:18420"/>
    </cofactor>
    <cofactor evidence="13">
        <name>Mn(2+)</name>
        <dbReference type="ChEBI" id="CHEBI:29035"/>
    </cofactor>
    <text evidence="13">Mg(2+) or Mn(2+) required for ssDNA cleavage activity.</text>
</comment>
<reference evidence="15 16" key="1">
    <citation type="submission" date="2019-03" db="EMBL/GenBank/DDBJ databases">
        <title>Draft Genome Sequence of Desulfosporosinus fructosivorans Strain 63.6F, Isolated from Marine Sediment in the Baltic Sea.</title>
        <authorList>
            <person name="Hausmann B."/>
            <person name="Vandieken V."/>
            <person name="Pjevac P."/>
            <person name="Schreck K."/>
            <person name="Herbold C.W."/>
            <person name="Loy A."/>
        </authorList>
    </citation>
    <scope>NUCLEOTIDE SEQUENCE [LARGE SCALE GENOMIC DNA]</scope>
    <source>
        <strain evidence="15 16">63.6F</strain>
    </source>
</reference>
<feature type="domain" description="DUF83" evidence="14">
    <location>
        <begin position="15"/>
        <end position="201"/>
    </location>
</feature>
<evidence type="ECO:0000313" key="16">
    <source>
        <dbReference type="Proteomes" id="UP000298460"/>
    </source>
</evidence>
<evidence type="ECO:0000256" key="11">
    <source>
        <dbReference type="ARBA" id="ARBA00023118"/>
    </source>
</evidence>
<comment type="similarity">
    <text evidence="2 13">Belongs to the CRISPR-associated exonuclease Cas4 family.</text>
</comment>
<keyword evidence="9 13" id="KW-0408">Iron</keyword>
<evidence type="ECO:0000256" key="3">
    <source>
        <dbReference type="ARBA" id="ARBA00012768"/>
    </source>
</evidence>
<dbReference type="Proteomes" id="UP000298460">
    <property type="component" value="Unassembled WGS sequence"/>
</dbReference>
<proteinExistence type="inferred from homology"/>
<dbReference type="GO" id="GO:0051607">
    <property type="term" value="P:defense response to virus"/>
    <property type="evidence" value="ECO:0007669"/>
    <property type="project" value="UniProtKB-KW"/>
</dbReference>
<evidence type="ECO:0000256" key="2">
    <source>
        <dbReference type="ARBA" id="ARBA00009189"/>
    </source>
</evidence>
<keyword evidence="6 13" id="KW-0479">Metal-binding</keyword>
<dbReference type="Pfam" id="PF01930">
    <property type="entry name" value="Cas_Cas4"/>
    <property type="match status" value="1"/>
</dbReference>
<dbReference type="EC" id="3.1.12.1" evidence="3 13"/>
<evidence type="ECO:0000259" key="14">
    <source>
        <dbReference type="Pfam" id="PF01930"/>
    </source>
</evidence>
<keyword evidence="8 13" id="KW-0269">Exonuclease</keyword>
<dbReference type="PANTHER" id="PTHR36531">
    <property type="entry name" value="CRISPR-ASSOCIATED EXONUCLEASE CAS4"/>
    <property type="match status" value="1"/>
</dbReference>
<evidence type="ECO:0000256" key="1">
    <source>
        <dbReference type="ARBA" id="ARBA00001966"/>
    </source>
</evidence>
<organism evidence="15 16">
    <name type="scientific">Desulfosporosinus fructosivorans</name>
    <dbReference type="NCBI Taxonomy" id="2018669"/>
    <lineage>
        <taxon>Bacteria</taxon>
        <taxon>Bacillati</taxon>
        <taxon>Bacillota</taxon>
        <taxon>Clostridia</taxon>
        <taxon>Eubacteriales</taxon>
        <taxon>Desulfitobacteriaceae</taxon>
        <taxon>Desulfosporosinus</taxon>
    </lineage>
</organism>
<dbReference type="GO" id="GO:0051536">
    <property type="term" value="F:iron-sulfur cluster binding"/>
    <property type="evidence" value="ECO:0007669"/>
    <property type="project" value="UniProtKB-KW"/>
</dbReference>
<evidence type="ECO:0000256" key="13">
    <source>
        <dbReference type="RuleBase" id="RU365022"/>
    </source>
</evidence>
<dbReference type="AlphaFoldDB" id="A0A4Z0R5M3"/>
<dbReference type="EMBL" id="SPQQ01000003">
    <property type="protein sequence ID" value="TGE38108.1"/>
    <property type="molecule type" value="Genomic_DNA"/>
</dbReference>
<comment type="cofactor">
    <cofactor evidence="1">
        <name>[4Fe-4S] cluster</name>
        <dbReference type="ChEBI" id="CHEBI:49883"/>
    </cofactor>
</comment>
<comment type="function">
    <text evidence="13">CRISPR (clustered regularly interspaced short palindromic repeat) is an adaptive immune system that provides protection against mobile genetic elements (viruses, transposable elements and conjugative plasmids). CRISPR clusters contain sequences complementary to antecedent mobile elements and target invading nucleic acids. CRISPR clusters are transcribed and processed into CRISPR RNA (crRNA).</text>
</comment>
<keyword evidence="11 13" id="KW-0051">Antiviral defense</keyword>
<keyword evidence="5 13" id="KW-0540">Nuclease</keyword>
<evidence type="ECO:0000256" key="8">
    <source>
        <dbReference type="ARBA" id="ARBA00022839"/>
    </source>
</evidence>
<dbReference type="RefSeq" id="WP_135546089.1">
    <property type="nucleotide sequence ID" value="NZ_SPQQ01000003.1"/>
</dbReference>
<dbReference type="PANTHER" id="PTHR36531:SF6">
    <property type="entry name" value="DNA REPLICATION ATP-DEPENDENT HELICASE_NUCLEASE DNA2"/>
    <property type="match status" value="1"/>
</dbReference>
<keyword evidence="10 13" id="KW-0411">Iron-sulfur</keyword>
<dbReference type="InterPro" id="IPR013343">
    <property type="entry name" value="CRISPR-assoc_prot_Cas4"/>
</dbReference>
<sequence>MSKEYREDDFLLLSGIQHFAFCKRQWALIHIEQQWQENLRTVEGGILHEKTHDSTIKEKRGDLIISRSMGIFSRTLGITGACDVVEFHKSRDGVTLYGRAGTYKPVPVEYKRGKPKHDNADVLQLCAQAMCLEEMLLCTIPEGFLFYGEPKRRLKVMLDEEIREQVKAICKEMHELYDRRYTPKVKPTKGCKACSLSELCLPKLCKNPSALAYMKKNVSEIEVDE</sequence>
<gene>
    <name evidence="15" type="primary">cas4</name>
    <name evidence="15" type="ORF">E4K67_08975</name>
</gene>
<dbReference type="NCBIfam" id="TIGR00372">
    <property type="entry name" value="cas4"/>
    <property type="match status" value="1"/>
</dbReference>
<evidence type="ECO:0000256" key="10">
    <source>
        <dbReference type="ARBA" id="ARBA00023014"/>
    </source>
</evidence>
<comment type="caution">
    <text evidence="15">The sequence shown here is derived from an EMBL/GenBank/DDBJ whole genome shotgun (WGS) entry which is preliminary data.</text>
</comment>